<dbReference type="Proteomes" id="UP000594015">
    <property type="component" value="Chromosome"/>
</dbReference>
<proteinExistence type="predicted"/>
<gene>
    <name evidence="1" type="ORF">WN72_37350</name>
</gene>
<protein>
    <submittedName>
        <fullName evidence="1">Uncharacterized protein</fullName>
    </submittedName>
</protein>
<reference evidence="1 2" key="1">
    <citation type="submission" date="2018-06" db="EMBL/GenBank/DDBJ databases">
        <title>Comparative genomics of Bradyrhizobium nodulating Arachidis hypogaea.</title>
        <authorList>
            <person name="Li Y."/>
        </authorList>
    </citation>
    <scope>NUCLEOTIDE SEQUENCE [LARGE SCALE GENOMIC DNA]</scope>
    <source>
        <strain evidence="1 2">CCBAU 051107</strain>
    </source>
</reference>
<evidence type="ECO:0000313" key="2">
    <source>
        <dbReference type="Proteomes" id="UP000594015"/>
    </source>
</evidence>
<accession>A0AAE7NUC6</accession>
<dbReference type="AlphaFoldDB" id="A0AAE7NUC6"/>
<dbReference type="KEGG" id="barh:WN72_37350"/>
<dbReference type="EMBL" id="CP030050">
    <property type="protein sequence ID" value="QOZ71327.1"/>
    <property type="molecule type" value="Genomic_DNA"/>
</dbReference>
<sequence>MAAVVDSATMQTKEEQMKKLTYALAALATLAIGAPTIANAAGFGVYVGGDRDYYDGPRARIYEHDRGWHHGWYHRDRDYDRGFVIRRHHDWDD</sequence>
<name>A0AAE7NUC6_9BRAD</name>
<evidence type="ECO:0000313" key="1">
    <source>
        <dbReference type="EMBL" id="QOZ71327.1"/>
    </source>
</evidence>
<organism evidence="1 2">
    <name type="scientific">Bradyrhizobium arachidis</name>
    <dbReference type="NCBI Taxonomy" id="858423"/>
    <lineage>
        <taxon>Bacteria</taxon>
        <taxon>Pseudomonadati</taxon>
        <taxon>Pseudomonadota</taxon>
        <taxon>Alphaproteobacteria</taxon>
        <taxon>Hyphomicrobiales</taxon>
        <taxon>Nitrobacteraceae</taxon>
        <taxon>Bradyrhizobium</taxon>
    </lineage>
</organism>